<accession>A0AAP2DPR3</accession>
<gene>
    <name evidence="6" type="ORF">KK083_25475</name>
</gene>
<dbReference type="Proteomes" id="UP001319200">
    <property type="component" value="Unassembled WGS sequence"/>
</dbReference>
<dbReference type="InterPro" id="IPR008969">
    <property type="entry name" value="CarboxyPept-like_regulatory"/>
</dbReference>
<evidence type="ECO:0000313" key="6">
    <source>
        <dbReference type="EMBL" id="MBT1700263.1"/>
    </source>
</evidence>
<dbReference type="SUPFAM" id="SSF49464">
    <property type="entry name" value="Carboxypeptidase regulatory domain-like"/>
    <property type="match status" value="1"/>
</dbReference>
<feature type="domain" description="TonB-dependent receptor plug" evidence="5">
    <location>
        <begin position="268"/>
        <end position="339"/>
    </location>
</feature>
<keyword evidence="6" id="KW-0121">Carboxypeptidase</keyword>
<dbReference type="Pfam" id="PF13715">
    <property type="entry name" value="CarbopepD_reg_2"/>
    <property type="match status" value="1"/>
</dbReference>
<name>A0AAP2DPR3_9BACT</name>
<dbReference type="GO" id="GO:0004180">
    <property type="term" value="F:carboxypeptidase activity"/>
    <property type="evidence" value="ECO:0007669"/>
    <property type="project" value="UniProtKB-KW"/>
</dbReference>
<feature type="signal peptide" evidence="4">
    <location>
        <begin position="1"/>
        <end position="27"/>
    </location>
</feature>
<evidence type="ECO:0000256" key="3">
    <source>
        <dbReference type="ARBA" id="ARBA00023237"/>
    </source>
</evidence>
<evidence type="ECO:0000256" key="1">
    <source>
        <dbReference type="ARBA" id="ARBA00004442"/>
    </source>
</evidence>
<evidence type="ECO:0000256" key="4">
    <source>
        <dbReference type="SAM" id="SignalP"/>
    </source>
</evidence>
<dbReference type="Pfam" id="PF07715">
    <property type="entry name" value="Plug"/>
    <property type="match status" value="1"/>
</dbReference>
<protein>
    <submittedName>
        <fullName evidence="6">Carboxypeptidase-like regulatory domain-containing protein</fullName>
    </submittedName>
</protein>
<dbReference type="AlphaFoldDB" id="A0AAP2DPR3"/>
<proteinExistence type="predicted"/>
<dbReference type="InterPro" id="IPR036942">
    <property type="entry name" value="Beta-barrel_TonB_sf"/>
</dbReference>
<evidence type="ECO:0000256" key="2">
    <source>
        <dbReference type="ARBA" id="ARBA00023136"/>
    </source>
</evidence>
<keyword evidence="2" id="KW-0472">Membrane</keyword>
<dbReference type="InterPro" id="IPR012910">
    <property type="entry name" value="Plug_dom"/>
</dbReference>
<comment type="caution">
    <text evidence="6">The sequence shown here is derived from an EMBL/GenBank/DDBJ whole genome shotgun (WGS) entry which is preliminary data.</text>
</comment>
<organism evidence="6 7">
    <name type="scientific">Chryseosolibacter histidini</name>
    <dbReference type="NCBI Taxonomy" id="2782349"/>
    <lineage>
        <taxon>Bacteria</taxon>
        <taxon>Pseudomonadati</taxon>
        <taxon>Bacteroidota</taxon>
        <taxon>Cytophagia</taxon>
        <taxon>Cytophagales</taxon>
        <taxon>Chryseotaleaceae</taxon>
        <taxon>Chryseosolibacter</taxon>
    </lineage>
</organism>
<feature type="chain" id="PRO_5042895052" evidence="4">
    <location>
        <begin position="28"/>
        <end position="905"/>
    </location>
</feature>
<evidence type="ECO:0000259" key="5">
    <source>
        <dbReference type="Pfam" id="PF07715"/>
    </source>
</evidence>
<dbReference type="SUPFAM" id="SSF56935">
    <property type="entry name" value="Porins"/>
    <property type="match status" value="1"/>
</dbReference>
<keyword evidence="3" id="KW-0998">Cell outer membrane</keyword>
<evidence type="ECO:0000313" key="7">
    <source>
        <dbReference type="Proteomes" id="UP001319200"/>
    </source>
</evidence>
<dbReference type="Gene3D" id="2.60.40.1120">
    <property type="entry name" value="Carboxypeptidase-like, regulatory domain"/>
    <property type="match status" value="1"/>
</dbReference>
<dbReference type="InterPro" id="IPR037066">
    <property type="entry name" value="Plug_dom_sf"/>
</dbReference>
<keyword evidence="6" id="KW-0378">Hydrolase</keyword>
<comment type="subcellular location">
    <subcellularLocation>
        <location evidence="1">Cell outer membrane</location>
    </subcellularLocation>
</comment>
<sequence>MKLLFLGSKRILLFYLLLLLAVSASHAQDILDSTFQQPTPDQALTEFLASVEQKSTLRFYYLDEWLEPFRMPESTDRVSLRTTLGTLLEGSGVDFVVIYNYAVVFFKNPAHSQQRDALIKKATAERKKIDRVTVGNKNTYQPGKRVTIQGLVSDEDNKAPLAGVTIYVHELNRGLATDAAGKFNLVLPAGEYLFTLRSVNYEEKVLNVMAYGNGELKVQMIIEPTLLEEIVISDQNILNTGIGQSKLKLTELQRAPSFLGEADVIKQIQMQSGVTTASEAAQGFNVRGGSTDQNLVLFDGTPIFNTSHALGFFTAFNSDALQESAFYKGSVPAEFGGRTSSVLNITSKEGDFNKWHGKGGLGLVSSELVLDGPLKKDTSSLAFSVRSSYSDWILNQLETRYRGISEGSIFFYDANIKYAHKLDKHSKLTVSGYTSMDRFSIANDTVNQWQNIAATVRYDKTVNDAWFYTAALHWGQYGYQVSEDDPVQAFDLNFGVIYPSLKIDVNRNGILHKQSFGFHSTYYQFRPGTITPTSEESQIKPASVPRETAIESALYFNDSYNWRSNVQIEAGLRLSIYNRLGAGNVYHYLPDLPREPEYTTDTTSYSAGQFIKTYIRPEPRLAANITLDLQSALKIGYNRMHQYVHLITNSATITPVDIWQASNTYFKPVRSDQFSVGYFRNSKSNVYDFAFEVYYKMQANILEFKDGANLILNPQLETALLNGKARAYGAELTVNKLKGRLTGGFNYAYARSKRKVEGPFDVETVNNGSWYPSNFDQPNVFNANWRYNITRRIFFTGTFTYHTGRPVSIPVSAYSTDGNMIMDFTARNNYRLADYHRMDVAFVLEGSRKKNRLFESTWVLSIYNVYGRKNPYSVFFVSQSGMLLKPYQLSLIGTAVPSLTYQFKF</sequence>
<dbReference type="EMBL" id="JAHESF010000037">
    <property type="protein sequence ID" value="MBT1700263.1"/>
    <property type="molecule type" value="Genomic_DNA"/>
</dbReference>
<reference evidence="6 7" key="1">
    <citation type="submission" date="2021-05" db="EMBL/GenBank/DDBJ databases">
        <title>A Polyphasic approach of four new species of the genus Ohtaekwangia: Ohtaekwangia histidinii sp. nov., Ohtaekwangia cretensis sp. nov., Ohtaekwangia indiensis sp. nov., Ohtaekwangia reichenbachii sp. nov. from diverse environment.</title>
        <authorList>
            <person name="Octaviana S."/>
        </authorList>
    </citation>
    <scope>NUCLEOTIDE SEQUENCE [LARGE SCALE GENOMIC DNA]</scope>
    <source>
        <strain evidence="6 7">PWU4</strain>
    </source>
</reference>
<keyword evidence="6" id="KW-0645">Protease</keyword>
<dbReference type="GO" id="GO:0009279">
    <property type="term" value="C:cell outer membrane"/>
    <property type="evidence" value="ECO:0007669"/>
    <property type="project" value="UniProtKB-SubCell"/>
</dbReference>
<dbReference type="RefSeq" id="WP_254168747.1">
    <property type="nucleotide sequence ID" value="NZ_JAHESF010000037.1"/>
</dbReference>
<dbReference type="Gene3D" id="2.170.130.10">
    <property type="entry name" value="TonB-dependent receptor, plug domain"/>
    <property type="match status" value="1"/>
</dbReference>
<keyword evidence="7" id="KW-1185">Reference proteome</keyword>
<keyword evidence="4" id="KW-0732">Signal</keyword>
<dbReference type="Gene3D" id="2.40.170.20">
    <property type="entry name" value="TonB-dependent receptor, beta-barrel domain"/>
    <property type="match status" value="1"/>
</dbReference>